<feature type="region of interest" description="Disordered" evidence="1">
    <location>
        <begin position="112"/>
        <end position="132"/>
    </location>
</feature>
<evidence type="ECO:0000313" key="2">
    <source>
        <dbReference type="EMBL" id="KIK77686.1"/>
    </source>
</evidence>
<feature type="compositionally biased region" description="Basic and acidic residues" evidence="1">
    <location>
        <begin position="117"/>
        <end position="129"/>
    </location>
</feature>
<reference evidence="3" key="2">
    <citation type="submission" date="2015-01" db="EMBL/GenBank/DDBJ databases">
        <title>Evolutionary Origins and Diversification of the Mycorrhizal Mutualists.</title>
        <authorList>
            <consortium name="DOE Joint Genome Institute"/>
            <consortium name="Mycorrhizal Genomics Consortium"/>
            <person name="Kohler A."/>
            <person name="Kuo A."/>
            <person name="Nagy L.G."/>
            <person name="Floudas D."/>
            <person name="Copeland A."/>
            <person name="Barry K.W."/>
            <person name="Cichocki N."/>
            <person name="Veneault-Fourrey C."/>
            <person name="LaButti K."/>
            <person name="Lindquist E.A."/>
            <person name="Lipzen A."/>
            <person name="Lundell T."/>
            <person name="Morin E."/>
            <person name="Murat C."/>
            <person name="Riley R."/>
            <person name="Ohm R."/>
            <person name="Sun H."/>
            <person name="Tunlid A."/>
            <person name="Henrissat B."/>
            <person name="Grigoriev I.V."/>
            <person name="Hibbett D.S."/>
            <person name="Martin F."/>
        </authorList>
    </citation>
    <scope>NUCLEOTIDE SEQUENCE [LARGE SCALE GENOMIC DNA]</scope>
    <source>
        <strain evidence="3">Ve08.2h10</strain>
    </source>
</reference>
<evidence type="ECO:0000256" key="1">
    <source>
        <dbReference type="SAM" id="MobiDB-lite"/>
    </source>
</evidence>
<gene>
    <name evidence="2" type="ORF">PAXRUDRAFT_17333</name>
</gene>
<dbReference type="EMBL" id="KN826879">
    <property type="protein sequence ID" value="KIK77686.1"/>
    <property type="molecule type" value="Genomic_DNA"/>
</dbReference>
<feature type="compositionally biased region" description="Acidic residues" evidence="1">
    <location>
        <begin position="252"/>
        <end position="261"/>
    </location>
</feature>
<sequence length="261" mass="28454">MSSSTTNDLTKWSDEQLCENEDDNDELFKKKSAERRCRTKAWKEAERRMAEEVVRRKAEEEVKWKAEVEAQRRAEAEAKVRAEEVAWAQVSSVVVNVPLTDLLGVETELGLGPVEGETAKGDGEWDRGGRGVGRGLSPVLRVLGRQGGMRDEGGWEQQGEVVQPLSPTAEQVRAAGGCAAILAEEAGGGDVAVGREEEGADEEQEARGCREPCADGEGAGDPRGDPGLEENFEEEEVVEAAEEKEALKGWNEEEEEVDESV</sequence>
<feature type="region of interest" description="Disordered" evidence="1">
    <location>
        <begin position="242"/>
        <end position="261"/>
    </location>
</feature>
<dbReference type="AlphaFoldDB" id="A0A0D0D2B3"/>
<accession>A0A0D0D2B3</accession>
<dbReference type="HOGENOM" id="CLU_066687_0_0_1"/>
<proteinExistence type="predicted"/>
<protein>
    <submittedName>
        <fullName evidence="2">Uncharacterized protein</fullName>
    </submittedName>
</protein>
<dbReference type="InParanoid" id="A0A0D0D2B3"/>
<feature type="compositionally biased region" description="Basic and acidic residues" evidence="1">
    <location>
        <begin position="242"/>
        <end position="251"/>
    </location>
</feature>
<organism evidence="2 3">
    <name type="scientific">Paxillus rubicundulus Ve08.2h10</name>
    <dbReference type="NCBI Taxonomy" id="930991"/>
    <lineage>
        <taxon>Eukaryota</taxon>
        <taxon>Fungi</taxon>
        <taxon>Dikarya</taxon>
        <taxon>Basidiomycota</taxon>
        <taxon>Agaricomycotina</taxon>
        <taxon>Agaricomycetes</taxon>
        <taxon>Agaricomycetidae</taxon>
        <taxon>Boletales</taxon>
        <taxon>Paxilineae</taxon>
        <taxon>Paxillaceae</taxon>
        <taxon>Paxillus</taxon>
    </lineage>
</organism>
<keyword evidence="3" id="KW-1185">Reference proteome</keyword>
<name>A0A0D0D2B3_9AGAM</name>
<reference evidence="2 3" key="1">
    <citation type="submission" date="2014-04" db="EMBL/GenBank/DDBJ databases">
        <authorList>
            <consortium name="DOE Joint Genome Institute"/>
            <person name="Kuo A."/>
            <person name="Kohler A."/>
            <person name="Jargeat P."/>
            <person name="Nagy L.G."/>
            <person name="Floudas D."/>
            <person name="Copeland A."/>
            <person name="Barry K.W."/>
            <person name="Cichocki N."/>
            <person name="Veneault-Fourrey C."/>
            <person name="LaButti K."/>
            <person name="Lindquist E.A."/>
            <person name="Lipzen A."/>
            <person name="Lundell T."/>
            <person name="Morin E."/>
            <person name="Murat C."/>
            <person name="Sun H."/>
            <person name="Tunlid A."/>
            <person name="Henrissat B."/>
            <person name="Grigoriev I.V."/>
            <person name="Hibbett D.S."/>
            <person name="Martin F."/>
            <person name="Nordberg H.P."/>
            <person name="Cantor M.N."/>
            <person name="Hua S.X."/>
        </authorList>
    </citation>
    <scope>NUCLEOTIDE SEQUENCE [LARGE SCALE GENOMIC DNA]</scope>
    <source>
        <strain evidence="2 3">Ve08.2h10</strain>
    </source>
</reference>
<dbReference type="Proteomes" id="UP000054538">
    <property type="component" value="Unassembled WGS sequence"/>
</dbReference>
<feature type="region of interest" description="Disordered" evidence="1">
    <location>
        <begin position="189"/>
        <end position="234"/>
    </location>
</feature>
<evidence type="ECO:0000313" key="3">
    <source>
        <dbReference type="Proteomes" id="UP000054538"/>
    </source>
</evidence>